<feature type="binding site" evidence="15">
    <location>
        <position position="104"/>
    </location>
    <ligand>
        <name>Ca(2+)</name>
        <dbReference type="ChEBI" id="CHEBI:29108"/>
        <label>1</label>
    </ligand>
</feature>
<evidence type="ECO:0000256" key="6">
    <source>
        <dbReference type="ARBA" id="ARBA00022617"/>
    </source>
</evidence>
<dbReference type="InterPro" id="IPR002016">
    <property type="entry name" value="Haem_peroxidase"/>
</dbReference>
<evidence type="ECO:0000256" key="18">
    <source>
        <dbReference type="RuleBase" id="RU362060"/>
    </source>
</evidence>
<feature type="active site" description="Proton acceptor" evidence="13">
    <location>
        <position position="82"/>
    </location>
</feature>
<evidence type="ECO:0000313" key="20">
    <source>
        <dbReference type="EMBL" id="RXH91174.1"/>
    </source>
</evidence>
<feature type="binding site" evidence="14">
    <location>
        <position position="179"/>
    </location>
    <ligand>
        <name>substrate</name>
    </ligand>
</feature>
<name>A0A498JAL8_MALDO</name>
<dbReference type="GO" id="GO:0046872">
    <property type="term" value="F:metal ion binding"/>
    <property type="evidence" value="ECO:0007669"/>
    <property type="project" value="UniProtKB-UniRule"/>
</dbReference>
<dbReference type="InterPro" id="IPR019794">
    <property type="entry name" value="Peroxidases_AS"/>
</dbReference>
<feature type="binding site" evidence="15">
    <location>
        <position position="210"/>
    </location>
    <ligand>
        <name>Ca(2+)</name>
        <dbReference type="ChEBI" id="CHEBI:29108"/>
        <label>2</label>
    </ligand>
</feature>
<evidence type="ECO:0000256" key="9">
    <source>
        <dbReference type="ARBA" id="ARBA00023002"/>
    </source>
</evidence>
<dbReference type="PRINTS" id="PR00461">
    <property type="entry name" value="PLPEROXIDASE"/>
</dbReference>
<comment type="subcellular location">
    <subcellularLocation>
        <location evidence="18">Secreted</location>
    </subcellularLocation>
</comment>
<dbReference type="Proteomes" id="UP000290289">
    <property type="component" value="Chromosome 8"/>
</dbReference>
<dbReference type="InterPro" id="IPR033905">
    <property type="entry name" value="Secretory_peroxidase"/>
</dbReference>
<feature type="binding site" evidence="15">
    <location>
        <position position="240"/>
    </location>
    <ligand>
        <name>Ca(2+)</name>
        <dbReference type="ChEBI" id="CHEBI:29108"/>
        <label>2</label>
    </ligand>
</feature>
<feature type="binding site" description="axial binding residue" evidence="15">
    <location>
        <position position="209"/>
    </location>
    <ligand>
        <name>heme b</name>
        <dbReference type="ChEBI" id="CHEBI:60344"/>
    </ligand>
    <ligandPart>
        <name>Fe</name>
        <dbReference type="ChEBI" id="CHEBI:18248"/>
    </ligandPart>
</feature>
<sequence length="322" mass="34920">MAVFRGIFLGLVVVTLVFSATLSAAHLDGFNFGSGGSQTHDLFPQFYQSSCPQVNDIVISVLQRAIEKNPRVAAFLIRLHFHDCFAQGCDASVLLDNSTTRISEKGAKPNVNSLRGFEVIDEMKAKLEEACPLTVSCADIVALAARGSTVLSGGPDWVLPLGRRDSKTASFESSNRDIPAPLPDLSALITTFERQGLDETDLVALSGGHTIGFAKCSFVRQTRKSVCPRRGGDNTAAPLDFVSPTRFDNSYFKLILGGHGLLPSDQVLLTGNRRQAAELVKTYAANESLFFQQFAKSMVKMGNISPLTGFEGQVRKNCRRVN</sequence>
<feature type="binding site" evidence="15">
    <location>
        <position position="90"/>
    </location>
    <ligand>
        <name>Ca(2+)</name>
        <dbReference type="ChEBI" id="CHEBI:29108"/>
        <label>1</label>
    </ligand>
</feature>
<reference evidence="20 21" key="1">
    <citation type="submission" date="2018-10" db="EMBL/GenBank/DDBJ databases">
        <title>A high-quality apple genome assembly.</title>
        <authorList>
            <person name="Hu J."/>
        </authorList>
    </citation>
    <scope>NUCLEOTIDE SEQUENCE [LARGE SCALE GENOMIC DNA]</scope>
    <source>
        <strain evidence="21">cv. HFTH1</strain>
        <tissue evidence="20">Young leaf</tissue>
    </source>
</reference>
<feature type="chain" id="PRO_5019618999" description="Peroxidase" evidence="18">
    <location>
        <begin position="20"/>
        <end position="322"/>
    </location>
</feature>
<dbReference type="GO" id="GO:0005576">
    <property type="term" value="C:extracellular region"/>
    <property type="evidence" value="ECO:0007669"/>
    <property type="project" value="UniProtKB-SubCell"/>
</dbReference>
<gene>
    <name evidence="20" type="ORF">DVH24_020197</name>
</gene>
<keyword evidence="10 15" id="KW-0408">Iron</keyword>
<dbReference type="PRINTS" id="PR00458">
    <property type="entry name" value="PEROXIDASE"/>
</dbReference>
<accession>A0A498JAL8</accession>
<dbReference type="PROSITE" id="PS50873">
    <property type="entry name" value="PEROXIDASE_4"/>
    <property type="match status" value="1"/>
</dbReference>
<feature type="disulfide bond" evidence="17">
    <location>
        <begin position="137"/>
        <end position="318"/>
    </location>
</feature>
<dbReference type="PROSITE" id="PS00435">
    <property type="entry name" value="PEROXIDASE_1"/>
    <property type="match status" value="1"/>
</dbReference>
<evidence type="ECO:0000256" key="16">
    <source>
        <dbReference type="PIRSR" id="PIRSR600823-4"/>
    </source>
</evidence>
<evidence type="ECO:0000256" key="8">
    <source>
        <dbReference type="ARBA" id="ARBA00022837"/>
    </source>
</evidence>
<dbReference type="InterPro" id="IPR010255">
    <property type="entry name" value="Haem_peroxidase_sf"/>
</dbReference>
<keyword evidence="18" id="KW-0376">Hydrogen peroxide</keyword>
<keyword evidence="8 15" id="KW-0106">Calcium</keyword>
<evidence type="ECO:0000256" key="15">
    <source>
        <dbReference type="PIRSR" id="PIRSR600823-3"/>
    </source>
</evidence>
<dbReference type="Gramene" id="mRNA:MD08G0022900">
    <property type="protein sequence ID" value="mRNA:MD08G0022900"/>
    <property type="gene ID" value="MD08G0022900"/>
</dbReference>
<keyword evidence="5 18" id="KW-0575">Peroxidase</keyword>
<keyword evidence="21" id="KW-1185">Reference proteome</keyword>
<dbReference type="SMR" id="A0A498JAL8"/>
<dbReference type="AlphaFoldDB" id="A0A498JAL8"/>
<evidence type="ECO:0000256" key="3">
    <source>
        <dbReference type="ARBA" id="ARBA00006873"/>
    </source>
</evidence>
<feature type="binding site" evidence="15">
    <location>
        <position position="88"/>
    </location>
    <ligand>
        <name>Ca(2+)</name>
        <dbReference type="ChEBI" id="CHEBI:29108"/>
        <label>1</label>
    </ligand>
</feature>
<evidence type="ECO:0000313" key="21">
    <source>
        <dbReference type="Proteomes" id="UP000290289"/>
    </source>
</evidence>
<feature type="binding site" evidence="15">
    <location>
        <position position="248"/>
    </location>
    <ligand>
        <name>Ca(2+)</name>
        <dbReference type="ChEBI" id="CHEBI:29108"/>
        <label>2</label>
    </ligand>
</feature>
<evidence type="ECO:0000256" key="14">
    <source>
        <dbReference type="PIRSR" id="PIRSR600823-2"/>
    </source>
</evidence>
<comment type="similarity">
    <text evidence="3">Belongs to the peroxidase family. Ascorbate peroxidase subfamily.</text>
</comment>
<dbReference type="STRING" id="3750.A0A498JAL8"/>
<evidence type="ECO:0000256" key="13">
    <source>
        <dbReference type="PIRSR" id="PIRSR600823-1"/>
    </source>
</evidence>
<dbReference type="GO" id="GO:0006979">
    <property type="term" value="P:response to oxidative stress"/>
    <property type="evidence" value="ECO:0007669"/>
    <property type="project" value="UniProtKB-UniRule"/>
</dbReference>
<proteinExistence type="inferred from homology"/>
<feature type="binding site" evidence="15">
    <location>
        <position position="92"/>
    </location>
    <ligand>
        <name>Ca(2+)</name>
        <dbReference type="ChEBI" id="CHEBI:29108"/>
        <label>1</label>
    </ligand>
</feature>
<dbReference type="FunFam" id="1.10.520.10:FF:000009">
    <property type="entry name" value="Peroxidase"/>
    <property type="match status" value="1"/>
</dbReference>
<dbReference type="PANTHER" id="PTHR31388">
    <property type="entry name" value="PEROXIDASE 72-RELATED"/>
    <property type="match status" value="1"/>
</dbReference>
<dbReference type="EMBL" id="RDQH01000334">
    <property type="protein sequence ID" value="RXH91174.1"/>
    <property type="molecule type" value="Genomic_DNA"/>
</dbReference>
<dbReference type="CDD" id="cd00693">
    <property type="entry name" value="secretory_peroxidase"/>
    <property type="match status" value="1"/>
</dbReference>
<comment type="cofactor">
    <cofactor evidence="15 18">
        <name>Ca(2+)</name>
        <dbReference type="ChEBI" id="CHEBI:29108"/>
    </cofactor>
    <text evidence="15 18">Binds 2 calcium ions per subunit.</text>
</comment>
<comment type="cofactor">
    <cofactor evidence="15 18">
        <name>heme b</name>
        <dbReference type="ChEBI" id="CHEBI:60344"/>
    </cofactor>
    <text evidence="15 18">Binds 1 heme b (iron(II)-protoporphyrin IX) group per subunit.</text>
</comment>
<dbReference type="GO" id="GO:0140825">
    <property type="term" value="F:lactoperoxidase activity"/>
    <property type="evidence" value="ECO:0007669"/>
    <property type="project" value="UniProtKB-EC"/>
</dbReference>
<dbReference type="InterPro" id="IPR000823">
    <property type="entry name" value="Peroxidase_pln"/>
</dbReference>
<dbReference type="Gene3D" id="1.10.420.10">
    <property type="entry name" value="Peroxidase, domain 2"/>
    <property type="match status" value="1"/>
</dbReference>
<comment type="function">
    <text evidence="2">Removal of H(2)O(2), oxidation of toxic reductants, biosynthesis and degradation of lignin, suberization, auxin catabolism, response to environmental stresses such as wounding, pathogen attack and oxidative stress. These functions might be dependent on each isozyme/isoform in each plant tissue.</text>
</comment>
<comment type="similarity">
    <text evidence="18">Belongs to the peroxidase family. Classical plant (class III) peroxidase subfamily.</text>
</comment>
<organism evidence="20 21">
    <name type="scientific">Malus domestica</name>
    <name type="common">Apple</name>
    <name type="synonym">Pyrus malus</name>
    <dbReference type="NCBI Taxonomy" id="3750"/>
    <lineage>
        <taxon>Eukaryota</taxon>
        <taxon>Viridiplantae</taxon>
        <taxon>Streptophyta</taxon>
        <taxon>Embryophyta</taxon>
        <taxon>Tracheophyta</taxon>
        <taxon>Spermatophyta</taxon>
        <taxon>Magnoliopsida</taxon>
        <taxon>eudicotyledons</taxon>
        <taxon>Gunneridae</taxon>
        <taxon>Pentapetalae</taxon>
        <taxon>rosids</taxon>
        <taxon>fabids</taxon>
        <taxon>Rosales</taxon>
        <taxon>Rosaceae</taxon>
        <taxon>Amygdaloideae</taxon>
        <taxon>Maleae</taxon>
        <taxon>Malus</taxon>
    </lineage>
</organism>
<dbReference type="Pfam" id="PF00141">
    <property type="entry name" value="peroxidase"/>
    <property type="match status" value="1"/>
</dbReference>
<feature type="disulfide bond" evidence="17">
    <location>
        <begin position="51"/>
        <end position="131"/>
    </location>
</feature>
<feature type="domain" description="Plant heme peroxidase family profile" evidence="19">
    <location>
        <begin position="41"/>
        <end position="322"/>
    </location>
</feature>
<dbReference type="PROSITE" id="PS00436">
    <property type="entry name" value="PEROXIDASE_2"/>
    <property type="match status" value="1"/>
</dbReference>
<evidence type="ECO:0000256" key="5">
    <source>
        <dbReference type="ARBA" id="ARBA00022559"/>
    </source>
</evidence>
<dbReference type="PANTHER" id="PTHR31388:SF164">
    <property type="entry name" value="PEROXIDASE 9"/>
    <property type="match status" value="1"/>
</dbReference>
<keyword evidence="18" id="KW-0964">Secreted</keyword>
<dbReference type="Gene3D" id="1.10.520.10">
    <property type="match status" value="1"/>
</dbReference>
<feature type="site" description="Transition state stabilizer" evidence="16">
    <location>
        <position position="78"/>
    </location>
</feature>
<dbReference type="OrthoDB" id="2113341at2759"/>
<evidence type="ECO:0000256" key="2">
    <source>
        <dbReference type="ARBA" id="ARBA00002322"/>
    </source>
</evidence>
<dbReference type="EC" id="1.11.1.7" evidence="4 18"/>
<feature type="disulfide bond" evidence="17">
    <location>
        <begin position="84"/>
        <end position="89"/>
    </location>
</feature>
<dbReference type="InterPro" id="IPR019793">
    <property type="entry name" value="Peroxidases_heam-ligand_BS"/>
</dbReference>
<feature type="signal peptide" evidence="18">
    <location>
        <begin position="1"/>
        <end position="19"/>
    </location>
</feature>
<keyword evidence="7 15" id="KW-0479">Metal-binding</keyword>
<evidence type="ECO:0000256" key="12">
    <source>
        <dbReference type="ARBA" id="ARBA00023180"/>
    </source>
</evidence>
<protein>
    <recommendedName>
        <fullName evidence="4 18">Peroxidase</fullName>
        <ecNumber evidence="4 18">1.11.1.7</ecNumber>
    </recommendedName>
</protein>
<keyword evidence="9 18" id="KW-0560">Oxidoreductase</keyword>
<evidence type="ECO:0000256" key="10">
    <source>
        <dbReference type="ARBA" id="ARBA00023004"/>
    </source>
</evidence>
<evidence type="ECO:0000259" key="19">
    <source>
        <dbReference type="PROSITE" id="PS50873"/>
    </source>
</evidence>
<feature type="binding site" evidence="15">
    <location>
        <position position="83"/>
    </location>
    <ligand>
        <name>Ca(2+)</name>
        <dbReference type="ChEBI" id="CHEBI:29108"/>
        <label>1</label>
    </ligand>
</feature>
<comment type="catalytic activity">
    <reaction evidence="1 18">
        <text>2 a phenolic donor + H2O2 = 2 a phenolic radical donor + 2 H2O</text>
        <dbReference type="Rhea" id="RHEA:56136"/>
        <dbReference type="ChEBI" id="CHEBI:15377"/>
        <dbReference type="ChEBI" id="CHEBI:16240"/>
        <dbReference type="ChEBI" id="CHEBI:139520"/>
        <dbReference type="ChEBI" id="CHEBI:139521"/>
        <dbReference type="EC" id="1.11.1.7"/>
    </reaction>
</comment>
<feature type="disulfide bond" evidence="17">
    <location>
        <begin position="216"/>
        <end position="227"/>
    </location>
</feature>
<keyword evidence="6 18" id="KW-0349">Heme</keyword>
<dbReference type="GO" id="GO:0020037">
    <property type="term" value="F:heme binding"/>
    <property type="evidence" value="ECO:0007669"/>
    <property type="project" value="UniProtKB-UniRule"/>
</dbReference>
<comment type="caution">
    <text evidence="20">The sequence shown here is derived from an EMBL/GenBank/DDBJ whole genome shotgun (WGS) entry which is preliminary data.</text>
</comment>
<dbReference type="GO" id="GO:0042744">
    <property type="term" value="P:hydrogen peroxide catabolic process"/>
    <property type="evidence" value="ECO:0007669"/>
    <property type="project" value="UniProtKB-KW"/>
</dbReference>
<evidence type="ECO:0000256" key="1">
    <source>
        <dbReference type="ARBA" id="ARBA00000189"/>
    </source>
</evidence>
<dbReference type="SUPFAM" id="SSF48113">
    <property type="entry name" value="Heme-dependent peroxidases"/>
    <property type="match status" value="1"/>
</dbReference>
<evidence type="ECO:0000256" key="4">
    <source>
        <dbReference type="ARBA" id="ARBA00012313"/>
    </source>
</evidence>
<keyword evidence="12" id="KW-0325">Glycoprotein</keyword>
<evidence type="ECO:0000256" key="7">
    <source>
        <dbReference type="ARBA" id="ARBA00022723"/>
    </source>
</evidence>
<evidence type="ECO:0000256" key="11">
    <source>
        <dbReference type="ARBA" id="ARBA00023157"/>
    </source>
</evidence>
<evidence type="ECO:0000256" key="17">
    <source>
        <dbReference type="PIRSR" id="PIRSR600823-5"/>
    </source>
</evidence>
<keyword evidence="18" id="KW-0732">Signal</keyword>
<keyword evidence="11 17" id="KW-1015">Disulfide bond</keyword>